<dbReference type="InterPro" id="IPR039391">
    <property type="entry name" value="Phytocyanin-like"/>
</dbReference>
<feature type="domain" description="Phytocyanin" evidence="7">
    <location>
        <begin position="25"/>
        <end position="128"/>
    </location>
</feature>
<dbReference type="Proteomes" id="UP001370490">
    <property type="component" value="Unassembled WGS sequence"/>
</dbReference>
<dbReference type="GO" id="GO:0046872">
    <property type="term" value="F:metal ion binding"/>
    <property type="evidence" value="ECO:0007669"/>
    <property type="project" value="UniProtKB-KW"/>
</dbReference>
<keyword evidence="6" id="KW-0732">Signal</keyword>
<dbReference type="SUPFAM" id="SSF49503">
    <property type="entry name" value="Cupredoxins"/>
    <property type="match status" value="1"/>
</dbReference>
<dbReference type="Pfam" id="PF02298">
    <property type="entry name" value="Cu_bind_like"/>
    <property type="match status" value="1"/>
</dbReference>
<dbReference type="PANTHER" id="PTHR33021">
    <property type="entry name" value="BLUE COPPER PROTEIN"/>
    <property type="match status" value="1"/>
</dbReference>
<evidence type="ECO:0000256" key="4">
    <source>
        <dbReference type="ARBA" id="ARBA00023180"/>
    </source>
</evidence>
<feature type="chain" id="PRO_5042958628" evidence="6">
    <location>
        <begin position="24"/>
        <end position="195"/>
    </location>
</feature>
<keyword evidence="4" id="KW-0325">Glycoprotein</keyword>
<dbReference type="PROSITE" id="PS51485">
    <property type="entry name" value="PHYTOCYANIN"/>
    <property type="match status" value="1"/>
</dbReference>
<keyword evidence="9" id="KW-1185">Reference proteome</keyword>
<proteinExistence type="predicted"/>
<dbReference type="GO" id="GO:0005886">
    <property type="term" value="C:plasma membrane"/>
    <property type="evidence" value="ECO:0007669"/>
    <property type="project" value="TreeGrafter"/>
</dbReference>
<feature type="non-terminal residue" evidence="8">
    <location>
        <position position="195"/>
    </location>
</feature>
<gene>
    <name evidence="8" type="ORF">RJ641_020162</name>
</gene>
<dbReference type="InterPro" id="IPR008972">
    <property type="entry name" value="Cupredoxin"/>
</dbReference>
<dbReference type="CDD" id="cd13920">
    <property type="entry name" value="Stellacyanin"/>
    <property type="match status" value="1"/>
</dbReference>
<evidence type="ECO:0000256" key="1">
    <source>
        <dbReference type="ARBA" id="ARBA00022723"/>
    </source>
</evidence>
<evidence type="ECO:0000256" key="5">
    <source>
        <dbReference type="SAM" id="MobiDB-lite"/>
    </source>
</evidence>
<feature type="compositionally biased region" description="Low complexity" evidence="5">
    <location>
        <begin position="138"/>
        <end position="168"/>
    </location>
</feature>
<sequence>MDISGKIFATLLVVGAVLQCAVAETTYVVGDSLGWRVPSDTSTYSNWASGKTFLIGDILTFNFATNEHDVLEVKKESYDACTSTNAIGSTITTGPANVTLNSSGDHYYICTFGSHCQSGQKLFITVYAPGSAPPSSPSTPSTPSSPSPSGTPQACAPTPTGGSPSSQTTPPPGSTASFVFANAFVSVLGILMSFF</sequence>
<feature type="region of interest" description="Disordered" evidence="5">
    <location>
        <begin position="133"/>
        <end position="172"/>
    </location>
</feature>
<dbReference type="PROSITE" id="PS00196">
    <property type="entry name" value="COPPER_BLUE"/>
    <property type="match status" value="1"/>
</dbReference>
<dbReference type="InterPro" id="IPR003245">
    <property type="entry name" value="Phytocyanin_dom"/>
</dbReference>
<comment type="caution">
    <text evidence="8">The sequence shown here is derived from an EMBL/GenBank/DDBJ whole genome shotgun (WGS) entry which is preliminary data.</text>
</comment>
<dbReference type="GO" id="GO:0009055">
    <property type="term" value="F:electron transfer activity"/>
    <property type="evidence" value="ECO:0007669"/>
    <property type="project" value="InterPro"/>
</dbReference>
<dbReference type="AlphaFoldDB" id="A0AAN8YWM5"/>
<dbReference type="FunFam" id="2.60.40.420:FF:000034">
    <property type="entry name" value="Cupredoxin superfamily protein"/>
    <property type="match status" value="1"/>
</dbReference>
<keyword evidence="1" id="KW-0479">Metal-binding</keyword>
<keyword evidence="2" id="KW-0186">Copper</keyword>
<accession>A0AAN8YWM5</accession>
<protein>
    <submittedName>
        <fullName evidence="8">Phytocyanin domain</fullName>
    </submittedName>
</protein>
<dbReference type="EMBL" id="JBAMMX010000025">
    <property type="protein sequence ID" value="KAK6915045.1"/>
    <property type="molecule type" value="Genomic_DNA"/>
</dbReference>
<evidence type="ECO:0000256" key="6">
    <source>
        <dbReference type="SAM" id="SignalP"/>
    </source>
</evidence>
<evidence type="ECO:0000259" key="7">
    <source>
        <dbReference type="PROSITE" id="PS51485"/>
    </source>
</evidence>
<evidence type="ECO:0000256" key="2">
    <source>
        <dbReference type="ARBA" id="ARBA00023008"/>
    </source>
</evidence>
<organism evidence="8 9">
    <name type="scientific">Dillenia turbinata</name>
    <dbReference type="NCBI Taxonomy" id="194707"/>
    <lineage>
        <taxon>Eukaryota</taxon>
        <taxon>Viridiplantae</taxon>
        <taxon>Streptophyta</taxon>
        <taxon>Embryophyta</taxon>
        <taxon>Tracheophyta</taxon>
        <taxon>Spermatophyta</taxon>
        <taxon>Magnoliopsida</taxon>
        <taxon>eudicotyledons</taxon>
        <taxon>Gunneridae</taxon>
        <taxon>Pentapetalae</taxon>
        <taxon>Dilleniales</taxon>
        <taxon>Dilleniaceae</taxon>
        <taxon>Dillenia</taxon>
    </lineage>
</organism>
<dbReference type="InterPro" id="IPR028871">
    <property type="entry name" value="BlueCu_1_BS"/>
</dbReference>
<feature type="signal peptide" evidence="6">
    <location>
        <begin position="1"/>
        <end position="23"/>
    </location>
</feature>
<evidence type="ECO:0000256" key="3">
    <source>
        <dbReference type="ARBA" id="ARBA00023157"/>
    </source>
</evidence>
<reference evidence="8 9" key="1">
    <citation type="submission" date="2023-12" db="EMBL/GenBank/DDBJ databases">
        <title>A high-quality genome assembly for Dillenia turbinata (Dilleniales).</title>
        <authorList>
            <person name="Chanderbali A."/>
        </authorList>
    </citation>
    <scope>NUCLEOTIDE SEQUENCE [LARGE SCALE GENOMIC DNA]</scope>
    <source>
        <strain evidence="8">LSX21</strain>
        <tissue evidence="8">Leaf</tissue>
    </source>
</reference>
<dbReference type="Gene3D" id="2.60.40.420">
    <property type="entry name" value="Cupredoxins - blue copper proteins"/>
    <property type="match status" value="1"/>
</dbReference>
<dbReference type="PANTHER" id="PTHR33021:SF189">
    <property type="entry name" value="CUCUMBER PEELING CUPREDOXIN-LIKE"/>
    <property type="match status" value="1"/>
</dbReference>
<evidence type="ECO:0000313" key="8">
    <source>
        <dbReference type="EMBL" id="KAK6915045.1"/>
    </source>
</evidence>
<evidence type="ECO:0000313" key="9">
    <source>
        <dbReference type="Proteomes" id="UP001370490"/>
    </source>
</evidence>
<name>A0AAN8YWM5_9MAGN</name>
<keyword evidence="3" id="KW-1015">Disulfide bond</keyword>